<accession>A0A109BF02</accession>
<reference evidence="6 7" key="1">
    <citation type="submission" date="2015-10" db="EMBL/GenBank/DDBJ databases">
        <title>Transcriptomic analysis of a linuron degrading triple-species bacterial consortium.</title>
        <authorList>
            <person name="Albers P."/>
        </authorList>
    </citation>
    <scope>NUCLEOTIDE SEQUENCE [LARGE SCALE GENOMIC DNA]</scope>
    <source>
        <strain evidence="6 7">WDL6</strain>
    </source>
</reference>
<dbReference type="PATRIC" id="fig|121290.4.peg.2523"/>
<dbReference type="Gene3D" id="1.10.10.10">
    <property type="entry name" value="Winged helix-like DNA-binding domain superfamily/Winged helix DNA-binding domain"/>
    <property type="match status" value="1"/>
</dbReference>
<dbReference type="OrthoDB" id="9802426at2"/>
<evidence type="ECO:0000259" key="4">
    <source>
        <dbReference type="PROSITE" id="PS50110"/>
    </source>
</evidence>
<proteinExistence type="predicted"/>
<dbReference type="Proteomes" id="UP000059074">
    <property type="component" value="Unassembled WGS sequence"/>
</dbReference>
<dbReference type="EMBL" id="LMTR01000064">
    <property type="protein sequence ID" value="KWT67492.1"/>
    <property type="molecule type" value="Genomic_DNA"/>
</dbReference>
<evidence type="ECO:0000256" key="2">
    <source>
        <dbReference type="PROSITE-ProRule" id="PRU00169"/>
    </source>
</evidence>
<dbReference type="Pfam" id="PF00072">
    <property type="entry name" value="Response_reg"/>
    <property type="match status" value="1"/>
</dbReference>
<feature type="domain" description="OmpR/PhoB-type" evidence="5">
    <location>
        <begin position="124"/>
        <end position="222"/>
    </location>
</feature>
<feature type="domain" description="Response regulatory" evidence="4">
    <location>
        <begin position="2"/>
        <end position="116"/>
    </location>
</feature>
<dbReference type="GO" id="GO:0000976">
    <property type="term" value="F:transcription cis-regulatory region binding"/>
    <property type="evidence" value="ECO:0007669"/>
    <property type="project" value="TreeGrafter"/>
</dbReference>
<feature type="DNA-binding region" description="OmpR/PhoB-type" evidence="3">
    <location>
        <begin position="124"/>
        <end position="222"/>
    </location>
</feature>
<dbReference type="InterPro" id="IPR001789">
    <property type="entry name" value="Sig_transdc_resp-reg_receiver"/>
</dbReference>
<keyword evidence="7" id="KW-1185">Reference proteome</keyword>
<dbReference type="InterPro" id="IPR001867">
    <property type="entry name" value="OmpR/PhoB-type_DNA-bd"/>
</dbReference>
<dbReference type="PANTHER" id="PTHR48111">
    <property type="entry name" value="REGULATOR OF RPOS"/>
    <property type="match status" value="1"/>
</dbReference>
<dbReference type="InterPro" id="IPR011006">
    <property type="entry name" value="CheY-like_superfamily"/>
</dbReference>
<dbReference type="GO" id="GO:0005829">
    <property type="term" value="C:cytosol"/>
    <property type="evidence" value="ECO:0007669"/>
    <property type="project" value="TreeGrafter"/>
</dbReference>
<dbReference type="RefSeq" id="WP_068461934.1">
    <property type="nucleotide sequence ID" value="NZ_LMTR01000064.1"/>
</dbReference>
<dbReference type="GO" id="GO:0000156">
    <property type="term" value="F:phosphorelay response regulator activity"/>
    <property type="evidence" value="ECO:0007669"/>
    <property type="project" value="TreeGrafter"/>
</dbReference>
<name>A0A109BF02_HYPSL</name>
<dbReference type="CDD" id="cd00383">
    <property type="entry name" value="trans_reg_C"/>
    <property type="match status" value="1"/>
</dbReference>
<dbReference type="InterPro" id="IPR036388">
    <property type="entry name" value="WH-like_DNA-bd_sf"/>
</dbReference>
<dbReference type="STRING" id="121290.APY04_1926"/>
<dbReference type="SMART" id="SM00448">
    <property type="entry name" value="REC"/>
    <property type="match status" value="1"/>
</dbReference>
<evidence type="ECO:0000313" key="6">
    <source>
        <dbReference type="EMBL" id="KWT67492.1"/>
    </source>
</evidence>
<dbReference type="GO" id="GO:0032993">
    <property type="term" value="C:protein-DNA complex"/>
    <property type="evidence" value="ECO:0007669"/>
    <property type="project" value="TreeGrafter"/>
</dbReference>
<keyword evidence="2" id="KW-0597">Phosphoprotein</keyword>
<evidence type="ECO:0000313" key="7">
    <source>
        <dbReference type="Proteomes" id="UP000059074"/>
    </source>
</evidence>
<protein>
    <submittedName>
        <fullName evidence="6">Two-component system response regulator QseB</fullName>
    </submittedName>
</protein>
<dbReference type="Pfam" id="PF00486">
    <property type="entry name" value="Trans_reg_C"/>
    <property type="match status" value="1"/>
</dbReference>
<comment type="caution">
    <text evidence="6">The sequence shown here is derived from an EMBL/GenBank/DDBJ whole genome shotgun (WGS) entry which is preliminary data.</text>
</comment>
<organism evidence="6 7">
    <name type="scientific">Hyphomicrobium sulfonivorans</name>
    <dbReference type="NCBI Taxonomy" id="121290"/>
    <lineage>
        <taxon>Bacteria</taxon>
        <taxon>Pseudomonadati</taxon>
        <taxon>Pseudomonadota</taxon>
        <taxon>Alphaproteobacteria</taxon>
        <taxon>Hyphomicrobiales</taxon>
        <taxon>Hyphomicrobiaceae</taxon>
        <taxon>Hyphomicrobium</taxon>
    </lineage>
</organism>
<dbReference type="GO" id="GO:0006355">
    <property type="term" value="P:regulation of DNA-templated transcription"/>
    <property type="evidence" value="ECO:0007669"/>
    <property type="project" value="InterPro"/>
</dbReference>
<dbReference type="SMART" id="SM00862">
    <property type="entry name" value="Trans_reg_C"/>
    <property type="match status" value="1"/>
</dbReference>
<keyword evidence="1 3" id="KW-0238">DNA-binding</keyword>
<evidence type="ECO:0000259" key="5">
    <source>
        <dbReference type="PROSITE" id="PS51755"/>
    </source>
</evidence>
<dbReference type="PANTHER" id="PTHR48111:SF36">
    <property type="entry name" value="TRANSCRIPTIONAL REGULATORY PROTEIN CUTR"/>
    <property type="match status" value="1"/>
</dbReference>
<gene>
    <name evidence="6" type="ORF">APY04_1926</name>
</gene>
<dbReference type="SUPFAM" id="SSF52172">
    <property type="entry name" value="CheY-like"/>
    <property type="match status" value="1"/>
</dbReference>
<dbReference type="InterPro" id="IPR039420">
    <property type="entry name" value="WalR-like"/>
</dbReference>
<dbReference type="PROSITE" id="PS50110">
    <property type="entry name" value="RESPONSE_REGULATORY"/>
    <property type="match status" value="1"/>
</dbReference>
<evidence type="ECO:0000256" key="1">
    <source>
        <dbReference type="ARBA" id="ARBA00023125"/>
    </source>
</evidence>
<dbReference type="Gene3D" id="6.10.250.690">
    <property type="match status" value="1"/>
</dbReference>
<dbReference type="CDD" id="cd17624">
    <property type="entry name" value="REC_OmpR_PmrA-like"/>
    <property type="match status" value="1"/>
</dbReference>
<dbReference type="AlphaFoldDB" id="A0A109BF02"/>
<sequence length="231" mass="24904">MRVLVVEDNSELAGLLASGLRQAGYEADILGSIAETELALKTVDYAALILDLGLPDGDGVDLLKALRMSHIALPVLVLTARSGVEDKVKGFKSGADDYLTKPFAFHELVARLEALLRRPGERHRRALKLGNVEYNAETRELAVAGENRGIAGRESVVLELLLRRAGSVVPKQLIEDEIYALAGAVGSNAVEVYVHRLRKTLADAGADVSIKTVRGLGYLIGAWGNRSQVLR</sequence>
<evidence type="ECO:0000256" key="3">
    <source>
        <dbReference type="PROSITE-ProRule" id="PRU01091"/>
    </source>
</evidence>
<feature type="modified residue" description="4-aspartylphosphate" evidence="2">
    <location>
        <position position="51"/>
    </location>
</feature>
<dbReference type="PROSITE" id="PS51755">
    <property type="entry name" value="OMPR_PHOB"/>
    <property type="match status" value="1"/>
</dbReference>
<dbReference type="Gene3D" id="3.40.50.2300">
    <property type="match status" value="1"/>
</dbReference>